<name>A0ABU5E6K0_9PROT</name>
<proteinExistence type="predicted"/>
<protein>
    <submittedName>
        <fullName evidence="1">PAS domain-containing protein</fullName>
    </submittedName>
</protein>
<keyword evidence="2" id="KW-1185">Reference proteome</keyword>
<dbReference type="EMBL" id="JAXCLW010000001">
    <property type="protein sequence ID" value="MDY0881950.1"/>
    <property type="molecule type" value="Genomic_DNA"/>
</dbReference>
<dbReference type="Pfam" id="PF07310">
    <property type="entry name" value="PAS_5"/>
    <property type="match status" value="1"/>
</dbReference>
<evidence type="ECO:0000313" key="1">
    <source>
        <dbReference type="EMBL" id="MDY0881950.1"/>
    </source>
</evidence>
<reference evidence="1 2" key="1">
    <citation type="journal article" date="2016" name="Antonie Van Leeuwenhoek">
        <title>Dongia soli sp. nov., isolated from soil from Dokdo, Korea.</title>
        <authorList>
            <person name="Kim D.U."/>
            <person name="Lee H."/>
            <person name="Kim H."/>
            <person name="Kim S.G."/>
            <person name="Ka J.O."/>
        </authorList>
    </citation>
    <scope>NUCLEOTIDE SEQUENCE [LARGE SCALE GENOMIC DNA]</scope>
    <source>
        <strain evidence="1 2">D78</strain>
    </source>
</reference>
<dbReference type="Proteomes" id="UP001279642">
    <property type="component" value="Unassembled WGS sequence"/>
</dbReference>
<dbReference type="InterPro" id="IPR009922">
    <property type="entry name" value="DUF1457"/>
</dbReference>
<sequence length="164" mass="18735">MNIPPSKAITDIRAAPIQQMHLYWLGKSGEQQMPSRAQIAPEDITKLLPYLILVDLEAEPFRIYYRLVGTAVQQRNNRNATGHYLDELSYPTAAEITATYRWVHDQHQPYFGRANLASRIGHPIIFEYGIWPLSDDGRQVNKCVAMEVYHGISSRAVLRDVLKS</sequence>
<dbReference type="RefSeq" id="WP_320506991.1">
    <property type="nucleotide sequence ID" value="NZ_JAXCLW010000001.1"/>
</dbReference>
<comment type="caution">
    <text evidence="1">The sequence shown here is derived from an EMBL/GenBank/DDBJ whole genome shotgun (WGS) entry which is preliminary data.</text>
</comment>
<organism evidence="1 2">
    <name type="scientific">Dongia soli</name>
    <dbReference type="NCBI Taxonomy" id="600628"/>
    <lineage>
        <taxon>Bacteria</taxon>
        <taxon>Pseudomonadati</taxon>
        <taxon>Pseudomonadota</taxon>
        <taxon>Alphaproteobacteria</taxon>
        <taxon>Rhodospirillales</taxon>
        <taxon>Dongiaceae</taxon>
        <taxon>Dongia</taxon>
    </lineage>
</organism>
<evidence type="ECO:0000313" key="2">
    <source>
        <dbReference type="Proteomes" id="UP001279642"/>
    </source>
</evidence>
<gene>
    <name evidence="1" type="ORF">SMD27_03780</name>
</gene>
<accession>A0ABU5E6K0</accession>